<evidence type="ECO:0000313" key="2">
    <source>
        <dbReference type="EMBL" id="QUL98190.1"/>
    </source>
</evidence>
<reference evidence="2" key="2">
    <citation type="journal article" date="2023" name="Biology">
        <title>Prokaryotic Life Associated with Coal-Fire Gas Vents Revealed by Metagenomics.</title>
        <authorList>
            <person name="Kadnikov V.V."/>
            <person name="Mardanov A.V."/>
            <person name="Beletsky A.V."/>
            <person name="Karnachuk O.V."/>
            <person name="Ravin N.V."/>
        </authorList>
    </citation>
    <scope>NUCLEOTIDE SEQUENCE</scope>
    <source>
        <strain evidence="2">Bu02</strain>
    </source>
</reference>
<dbReference type="EMBL" id="CP062796">
    <property type="protein sequence ID" value="QUL98190.1"/>
    <property type="molecule type" value="Genomic_DNA"/>
</dbReference>
<proteinExistence type="predicted"/>
<protein>
    <submittedName>
        <fullName evidence="2">AbrB/MazE/SpoVT family DNA-binding domain-containing protein</fullName>
    </submittedName>
</protein>
<keyword evidence="2" id="KW-0238">DNA-binding</keyword>
<gene>
    <name evidence="2" type="ORF">IMF26_09125</name>
</gene>
<sequence length="81" mass="9162">MSTVETIRLGSKCQMVLPLRVRRILGVSEGSELLALPLGNAVILVPKPKSYSERLLGLYREIWASTNPKDYLEEERSSWES</sequence>
<evidence type="ECO:0000259" key="1">
    <source>
        <dbReference type="SMART" id="SM00966"/>
    </source>
</evidence>
<dbReference type="AlphaFoldDB" id="A0AAT9LEE0"/>
<dbReference type="SUPFAM" id="SSF89447">
    <property type="entry name" value="AbrB/MazE/MraZ-like"/>
    <property type="match status" value="1"/>
</dbReference>
<name>A0AAT9LEE0_9FIRM</name>
<accession>A0AAT9LEE0</accession>
<reference evidence="2" key="1">
    <citation type="submission" date="2020-10" db="EMBL/GenBank/DDBJ databases">
        <authorList>
            <person name="Kadnikov V."/>
            <person name="Beletsky A.V."/>
            <person name="Mardanov A.V."/>
            <person name="Karnachuk O.V."/>
            <person name="Ravin N.V."/>
        </authorList>
    </citation>
    <scope>NUCLEOTIDE SEQUENCE</scope>
    <source>
        <strain evidence="2">Bu02</strain>
    </source>
</reference>
<feature type="domain" description="SpoVT-AbrB" evidence="1">
    <location>
        <begin position="7"/>
        <end position="52"/>
    </location>
</feature>
<dbReference type="InterPro" id="IPR007159">
    <property type="entry name" value="SpoVT-AbrB_dom"/>
</dbReference>
<dbReference type="KEGG" id="fcz:IMF26_09125"/>
<dbReference type="GO" id="GO:0003677">
    <property type="term" value="F:DNA binding"/>
    <property type="evidence" value="ECO:0007669"/>
    <property type="project" value="UniProtKB-KW"/>
</dbReference>
<organism evidence="2">
    <name type="scientific">Candidatus Fermentithermobacillus carboniphilus</name>
    <dbReference type="NCBI Taxonomy" id="3085328"/>
    <lineage>
        <taxon>Bacteria</taxon>
        <taxon>Bacillati</taxon>
        <taxon>Bacillota</taxon>
        <taxon>Candidatus Fermentithermobacillia</taxon>
        <taxon>Candidatus Fermentithermobacillales</taxon>
        <taxon>Candidatus Fermentithermobacillaceae</taxon>
        <taxon>Candidatus Fermentithermobacillus</taxon>
    </lineage>
</organism>
<dbReference type="SMART" id="SM00966">
    <property type="entry name" value="SpoVT_AbrB"/>
    <property type="match status" value="1"/>
</dbReference>
<dbReference type="InterPro" id="IPR037914">
    <property type="entry name" value="SpoVT-AbrB_sf"/>
</dbReference>